<dbReference type="SUPFAM" id="SSF69118">
    <property type="entry name" value="AhpD-like"/>
    <property type="match status" value="1"/>
</dbReference>
<protein>
    <submittedName>
        <fullName evidence="1">Carboxymuconolactone decarboxylase</fullName>
    </submittedName>
</protein>
<proteinExistence type="predicted"/>
<organism evidence="1">
    <name type="scientific">Micromonospora echinospora</name>
    <name type="common">Micromonospora purpurea</name>
    <dbReference type="NCBI Taxonomy" id="1877"/>
    <lineage>
        <taxon>Bacteria</taxon>
        <taxon>Bacillati</taxon>
        <taxon>Actinomycetota</taxon>
        <taxon>Actinomycetes</taxon>
        <taxon>Micromonosporales</taxon>
        <taxon>Micromonosporaceae</taxon>
        <taxon>Micromonospora</taxon>
    </lineage>
</organism>
<reference evidence="1" key="1">
    <citation type="journal article" date="2017" name="Tetrahedron">
        <title>Isolation, structure elucidation and biosynthesis of monomeric benzo[b]fluorene nenestatin from Micromonospora echinospora SCSIO 04089.</title>
        <authorList>
            <person name="Jiang X."/>
            <person name="Zhang Q."/>
            <person name="Zhu Y."/>
            <person name="Nie F."/>
            <person name="Wu Z."/>
            <person name="Yang C."/>
            <person name="Zhang L."/>
            <person name="Tian X."/>
            <person name="Zhang C."/>
        </authorList>
    </citation>
    <scope>NUCLEOTIDE SEQUENCE</scope>
    <source>
        <strain evidence="1">SCSIO 04089</strain>
    </source>
</reference>
<name>A0A2C9DJP6_MICEC</name>
<sequence length="148" mass="16372">MAPRMNNPSLVVPDALLPLLDLAKAINQIGVPVRTLDLVRMRVSQINGRVNILPTDPDAAAQIDQRLHKVDAWHDADCFTESERAALALAEAATRLNDKEDPVPDTVWNDAARHFTEPELGALILHIGLVNMWNCVNVSTRQAPGDWR</sequence>
<dbReference type="PANTHER" id="PTHR34846:SF7">
    <property type="entry name" value="BLL7811 PROTEIN"/>
    <property type="match status" value="1"/>
</dbReference>
<dbReference type="InterPro" id="IPR029032">
    <property type="entry name" value="AhpD-like"/>
</dbReference>
<dbReference type="Gene3D" id="1.20.1290.10">
    <property type="entry name" value="AhpD-like"/>
    <property type="match status" value="1"/>
</dbReference>
<dbReference type="PANTHER" id="PTHR34846">
    <property type="entry name" value="4-CARBOXYMUCONOLACTONE DECARBOXYLASE FAMILY PROTEIN (AFU_ORTHOLOGUE AFUA_6G11590)"/>
    <property type="match status" value="1"/>
</dbReference>
<dbReference type="EMBL" id="KY454837">
    <property type="protein sequence ID" value="ARD70859.1"/>
    <property type="molecule type" value="Genomic_DNA"/>
</dbReference>
<dbReference type="AlphaFoldDB" id="A0A2C9DJP6"/>
<accession>A0A2C9DJP6</accession>
<evidence type="ECO:0000313" key="1">
    <source>
        <dbReference type="EMBL" id="ARD70859.1"/>
    </source>
</evidence>